<name>A0A4Y7QDM5_9AGAM</name>
<dbReference type="AlphaFoldDB" id="A0A4Y7QDM5"/>
<protein>
    <submittedName>
        <fullName evidence="2">Uncharacterized protein</fullName>
    </submittedName>
</protein>
<feature type="region of interest" description="Disordered" evidence="1">
    <location>
        <begin position="295"/>
        <end position="344"/>
    </location>
</feature>
<dbReference type="Proteomes" id="UP000294933">
    <property type="component" value="Unassembled WGS sequence"/>
</dbReference>
<dbReference type="OrthoDB" id="539213at2759"/>
<proteinExistence type="predicted"/>
<dbReference type="Gene3D" id="1.25.40.20">
    <property type="entry name" value="Ankyrin repeat-containing domain"/>
    <property type="match status" value="1"/>
</dbReference>
<dbReference type="SUPFAM" id="SSF48403">
    <property type="entry name" value="Ankyrin repeat"/>
    <property type="match status" value="1"/>
</dbReference>
<feature type="region of interest" description="Disordered" evidence="1">
    <location>
        <begin position="139"/>
        <end position="177"/>
    </location>
</feature>
<feature type="compositionally biased region" description="Low complexity" evidence="1">
    <location>
        <begin position="141"/>
        <end position="154"/>
    </location>
</feature>
<sequence length="654" mass="71506">MKILDTLFLAGADMGLYTSSDHSTPLHCLARTARESSESYSFLLYSFITHLVRDLRAPLDARDSRGETCMHIAAEHGHHIIVLMAFLDCDVNESVAKTRNSRGLTPFEVAKPEFRVAFGDDDVDIRPASCASMRTIKPRISSTSVSTSDSLSTTPKTQSSIRRTHGRRSPSIDVLSLPSDPSSSVQVILDTFHAIAEDLCEPISLDINLAVLDGMLQESSSLWSMVLTHYRDRLDDELDELRDAQRIYGKLDTLLGMLEELVRKRIRHASRQSSSSSASLASKSSVSSFASMTLVNSSDGSGRSRSSTLSSYASLSPTPSRTTADSPVVSGFTKGSPASSKVNLNYSGRKKGMWPSWLKPFTQKSSLDAPSTYLGGAVHVEHAEIDERPPPLPEKDRSLPVSSLKKPYKLKSFSKVLRKEKLQSAPASQEIFGSQLFLPNLGFHSEESCGSSVASSICDFYVDSPSSPPSAWGRYNQRSAGDSAALQASLDLLDAARRDASRLDGLMAAVEQAITSAYGTLSEAETLMRRVLASNQHALQGAKLSRALADLQDLAESRDSLYSVRSITPDLFTFPSPPQFEHLPAHTPITILTPSPPSFSPIHSDEEQVETLSRLLVQKLPAQVDKVFEDVEKATVWLGIIRETTRTVQKQVKL</sequence>
<dbReference type="STRING" id="50990.A0A4Y7QDM5"/>
<accession>A0A4Y7QDM5</accession>
<reference evidence="2 3" key="1">
    <citation type="submission" date="2018-06" db="EMBL/GenBank/DDBJ databases">
        <title>A transcriptomic atlas of mushroom development highlights an independent origin of complex multicellularity.</title>
        <authorList>
            <consortium name="DOE Joint Genome Institute"/>
            <person name="Krizsan K."/>
            <person name="Almasi E."/>
            <person name="Merenyi Z."/>
            <person name="Sahu N."/>
            <person name="Viragh M."/>
            <person name="Koszo T."/>
            <person name="Mondo S."/>
            <person name="Kiss B."/>
            <person name="Balint B."/>
            <person name="Kues U."/>
            <person name="Barry K."/>
            <person name="Hegedus J.C."/>
            <person name="Henrissat B."/>
            <person name="Johnson J."/>
            <person name="Lipzen A."/>
            <person name="Ohm R."/>
            <person name="Nagy I."/>
            <person name="Pangilinan J."/>
            <person name="Yan J."/>
            <person name="Xiong Y."/>
            <person name="Grigoriev I.V."/>
            <person name="Hibbett D.S."/>
            <person name="Nagy L.G."/>
        </authorList>
    </citation>
    <scope>NUCLEOTIDE SEQUENCE [LARGE SCALE GENOMIC DNA]</scope>
    <source>
        <strain evidence="2 3">SZMC22713</strain>
    </source>
</reference>
<gene>
    <name evidence="2" type="ORF">BD410DRAFT_595050</name>
</gene>
<organism evidence="2 3">
    <name type="scientific">Rickenella mellea</name>
    <dbReference type="NCBI Taxonomy" id="50990"/>
    <lineage>
        <taxon>Eukaryota</taxon>
        <taxon>Fungi</taxon>
        <taxon>Dikarya</taxon>
        <taxon>Basidiomycota</taxon>
        <taxon>Agaricomycotina</taxon>
        <taxon>Agaricomycetes</taxon>
        <taxon>Hymenochaetales</taxon>
        <taxon>Rickenellaceae</taxon>
        <taxon>Rickenella</taxon>
    </lineage>
</organism>
<dbReference type="VEuPathDB" id="FungiDB:BD410DRAFT_595050"/>
<keyword evidence="3" id="KW-1185">Reference proteome</keyword>
<evidence type="ECO:0000313" key="3">
    <source>
        <dbReference type="Proteomes" id="UP000294933"/>
    </source>
</evidence>
<evidence type="ECO:0000313" key="2">
    <source>
        <dbReference type="EMBL" id="TDL25495.1"/>
    </source>
</evidence>
<feature type="compositionally biased region" description="Low complexity" evidence="1">
    <location>
        <begin position="295"/>
        <end position="320"/>
    </location>
</feature>
<dbReference type="EMBL" id="ML170163">
    <property type="protein sequence ID" value="TDL25495.1"/>
    <property type="molecule type" value="Genomic_DNA"/>
</dbReference>
<evidence type="ECO:0000256" key="1">
    <source>
        <dbReference type="SAM" id="MobiDB-lite"/>
    </source>
</evidence>
<dbReference type="InterPro" id="IPR036770">
    <property type="entry name" value="Ankyrin_rpt-contain_sf"/>
</dbReference>